<accession>W5WT25</accession>
<dbReference type="PATRIC" id="fig|1449976.3.peg.7991"/>
<dbReference type="KEGG" id="kal:KALB_7952"/>
<evidence type="ECO:0008006" key="5">
    <source>
        <dbReference type="Google" id="ProtNLM"/>
    </source>
</evidence>
<evidence type="ECO:0000259" key="2">
    <source>
        <dbReference type="Pfam" id="PF25547"/>
    </source>
</evidence>
<dbReference type="AlphaFoldDB" id="W5WT25"/>
<dbReference type="PANTHER" id="PTHR42059:SF1">
    <property type="entry name" value="TNT DOMAIN-CONTAINING PROTEIN"/>
    <property type="match status" value="1"/>
</dbReference>
<dbReference type="EMBL" id="CP007155">
    <property type="protein sequence ID" value="AHI01310.1"/>
    <property type="molecule type" value="Genomic_DNA"/>
</dbReference>
<dbReference type="eggNOG" id="COG3266">
    <property type="taxonomic scope" value="Bacteria"/>
</dbReference>
<feature type="domain" description="Outer membrane channel protein CpnT-like N-terminal" evidence="2">
    <location>
        <begin position="14"/>
        <end position="118"/>
    </location>
</feature>
<dbReference type="GO" id="GO:0050135">
    <property type="term" value="F:NADP+ nucleosidase activity"/>
    <property type="evidence" value="ECO:0007669"/>
    <property type="project" value="InterPro"/>
</dbReference>
<keyword evidence="4" id="KW-1185">Reference proteome</keyword>
<dbReference type="InterPro" id="IPR057746">
    <property type="entry name" value="CpnT-like_N"/>
</dbReference>
<dbReference type="RefSeq" id="WP_025361125.1">
    <property type="nucleotide sequence ID" value="NZ_CP007155.1"/>
</dbReference>
<dbReference type="InterPro" id="IPR025331">
    <property type="entry name" value="TNT"/>
</dbReference>
<protein>
    <recommendedName>
        <fullName evidence="5">DUF4237 domain-containing protein</fullName>
    </recommendedName>
</protein>
<dbReference type="HOGENOM" id="CLU_370794_0_0_11"/>
<feature type="domain" description="TNT" evidence="1">
    <location>
        <begin position="664"/>
        <end position="749"/>
    </location>
</feature>
<dbReference type="Pfam" id="PF25547">
    <property type="entry name" value="WXG100_2"/>
    <property type="match status" value="1"/>
</dbReference>
<proteinExistence type="predicted"/>
<dbReference type="STRING" id="1449976.KALB_7952"/>
<organism evidence="3 4">
    <name type="scientific">Kutzneria albida DSM 43870</name>
    <dbReference type="NCBI Taxonomy" id="1449976"/>
    <lineage>
        <taxon>Bacteria</taxon>
        <taxon>Bacillati</taxon>
        <taxon>Actinomycetota</taxon>
        <taxon>Actinomycetes</taxon>
        <taxon>Pseudonocardiales</taxon>
        <taxon>Pseudonocardiaceae</taxon>
        <taxon>Kutzneria</taxon>
    </lineage>
</organism>
<dbReference type="InterPro" id="IPR053024">
    <property type="entry name" value="Fungal_surface_NADase"/>
</dbReference>
<dbReference type="eggNOG" id="COG3209">
    <property type="taxonomic scope" value="Bacteria"/>
</dbReference>
<dbReference type="PANTHER" id="PTHR42059">
    <property type="entry name" value="TNT DOMAIN-CONTAINING PROTEIN"/>
    <property type="match status" value="1"/>
</dbReference>
<gene>
    <name evidence="3" type="ORF">KALB_7952</name>
</gene>
<name>W5WT25_9PSEU</name>
<dbReference type="Pfam" id="PF14021">
    <property type="entry name" value="TNT"/>
    <property type="match status" value="1"/>
</dbReference>
<reference evidence="3 4" key="1">
    <citation type="journal article" date="2014" name="BMC Genomics">
        <title>Complete genome sequence of producer of the glycopeptide antibiotic Aculeximycin Kutzneria albida DSM 43870T, a representative of minor genus of Pseudonocardiaceae.</title>
        <authorList>
            <person name="Rebets Y."/>
            <person name="Tokovenko B."/>
            <person name="Lushchyk I."/>
            <person name="Ruckert C."/>
            <person name="Zaburannyi N."/>
            <person name="Bechthold A."/>
            <person name="Kalinowski J."/>
            <person name="Luzhetskyy A."/>
        </authorList>
    </citation>
    <scope>NUCLEOTIDE SEQUENCE [LARGE SCALE GENOMIC DNA]</scope>
    <source>
        <strain evidence="3">DSM 43870</strain>
    </source>
</reference>
<evidence type="ECO:0000313" key="4">
    <source>
        <dbReference type="Proteomes" id="UP000019225"/>
    </source>
</evidence>
<evidence type="ECO:0000259" key="1">
    <source>
        <dbReference type="Pfam" id="PF14021"/>
    </source>
</evidence>
<evidence type="ECO:0000313" key="3">
    <source>
        <dbReference type="EMBL" id="AHI01310.1"/>
    </source>
</evidence>
<dbReference type="Proteomes" id="UP000019225">
    <property type="component" value="Chromosome"/>
</dbReference>
<sequence length="750" mass="74723">MGIALPTELAGVAAKVGVQWPQADETAMHTAAQAWREAAAKISTLARDADTTAGQALDAMTGQAADAAKTYWGRFVHAENGHFTAAVKGCLEAADRLEQAADKIASAKVRITAKLSSLARSTDLSGVLGGTAKASDDHLLSGAALDINGILGDLTESVNLKGQSVQVDPAHPATTDGPLDVHGPKGGLLGLAAGLPGVDDLLTPQDGEHKATDPVWDPELKQYVDPVTKQPLSPTTAPPGTDPAGASPVPGLSGAVPGGVVPEVTKTVGLPDPAAVVHPAVDNSAEVTGPVPRHVVNAASGGAPSHVDPPTGPIPVQHGGGYAKPDYGDPNPPTGPIHLPVQGTSVQAAAAPVLPPPVASAPAVGGYQPPPAQPVAPTYWSADHTSAPGGYGPGALGGAAPGAVPPGGAVSGGSVPGGAAPGGAAPGAAAGSGVLGGAAPGGGAASGGGAAPGGAAPGGGAALGGAAPRVQPGVAGVVAGVGSAPGVQAGAVAPSAEARRGPLADGALTGVAPDQVAKPVPAPRPVKPVLRPEDSPALFLAYLFPIGHMPVPSSRPARQLPLPEQHVDFAPGLRFPPHDHPDSGLITDERAQGPVVLPEPKSAQDAEVQALAVDHDPLGGEHERDWERRFLVREGGESQDTEYSWPPGELFPEGGCDAGEAVILEPGTVIDRFGDAEGRVFAPEGTPFAQRSLPPGHLDAGYQRYRVTGRLPVWRTLSAPWFGQPGGGRRYRAVYPAADLIAMGYLEAVS</sequence>